<feature type="signal peptide" evidence="2">
    <location>
        <begin position="1"/>
        <end position="29"/>
    </location>
</feature>
<organism evidence="3">
    <name type="scientific">Caldilinea aerophila</name>
    <dbReference type="NCBI Taxonomy" id="133453"/>
    <lineage>
        <taxon>Bacteria</taxon>
        <taxon>Bacillati</taxon>
        <taxon>Chloroflexota</taxon>
        <taxon>Caldilineae</taxon>
        <taxon>Caldilineales</taxon>
        <taxon>Caldilineaceae</taxon>
        <taxon>Caldilinea</taxon>
    </lineage>
</organism>
<evidence type="ECO:0000256" key="2">
    <source>
        <dbReference type="SAM" id="SignalP"/>
    </source>
</evidence>
<keyword evidence="1" id="KW-1133">Transmembrane helix</keyword>
<evidence type="ECO:0000313" key="3">
    <source>
        <dbReference type="EMBL" id="HDX30932.1"/>
    </source>
</evidence>
<keyword evidence="1" id="KW-0472">Membrane</keyword>
<evidence type="ECO:0000256" key="1">
    <source>
        <dbReference type="SAM" id="Phobius"/>
    </source>
</evidence>
<name>A0A7C1FEE6_9CHLR</name>
<reference evidence="3" key="1">
    <citation type="journal article" date="2020" name="mSystems">
        <title>Genome- and Community-Level Interaction Insights into Carbon Utilization and Element Cycling Functions of Hydrothermarchaeota in Hydrothermal Sediment.</title>
        <authorList>
            <person name="Zhou Z."/>
            <person name="Liu Y."/>
            <person name="Xu W."/>
            <person name="Pan J."/>
            <person name="Luo Z.H."/>
            <person name="Li M."/>
        </authorList>
    </citation>
    <scope>NUCLEOTIDE SEQUENCE [LARGE SCALE GENOMIC DNA]</scope>
    <source>
        <strain evidence="3">SpSt-289</strain>
    </source>
</reference>
<protein>
    <recommendedName>
        <fullName evidence="4">Magnesium transporter MgtE intracellular domain-containing protein</fullName>
    </recommendedName>
</protein>
<sequence>MTGRRNFFLRIVNGMVAIALTFSAVPAAAAPTLQRAEILRDCSVVSEESLQEELNAVVQGIFSAQLAALDLNAIVAQQWDALGMDRILAEAVDLATARVQSETDLWNKFISAWSPEAARELALAVATYAFDAPVFRNGMEALADAVSVAVAGELDVASAESASAALYCMQTFIDANYSAALAQTFARRVESTVTGAQMLEADALSPDLLSLIGEHRWALGGVGVIVAAQLTRKVMVSISQRISQRVAGRLVGRVLGRIGTGVVPLAGWILGAAMIGYDLYESRDGALPQIQAALKSSETAASIRREISTVIRPELENETPELARMVANELFAEWRTVKRTIRQVLDLAAEDPAFAGLLASLESQEQLSRLVQLVGVVMERGGRTALDAAVADGSLRRVLNLPDAAVTIVRDVGSLQAALDWYAAVGGRLNEVAALELHKHLTPDQVDRAQLDALLSLKDKTAAARLALLPAPQLAELLKLSQANLVALANRLSPDDLAWLADQMPALALEQRNQLVARLLSQPAVIEPLRRLGDLQPLTHVGDLNQAITFLVGPRGGLEVAADSGAVLTGEISPQLFWAKYGLWPSVGAGVAVLLLLLVALRLAWGFGAWLVQPLGFLRRRKT</sequence>
<dbReference type="AlphaFoldDB" id="A0A7C1FEE6"/>
<keyword evidence="2" id="KW-0732">Signal</keyword>
<evidence type="ECO:0008006" key="4">
    <source>
        <dbReference type="Google" id="ProtNLM"/>
    </source>
</evidence>
<accession>A0A7C1FEE6</accession>
<feature type="transmembrane region" description="Helical" evidence="1">
    <location>
        <begin position="583"/>
        <end position="612"/>
    </location>
</feature>
<dbReference type="InterPro" id="IPR006311">
    <property type="entry name" value="TAT_signal"/>
</dbReference>
<dbReference type="EMBL" id="DSMG01000060">
    <property type="protein sequence ID" value="HDX30932.1"/>
    <property type="molecule type" value="Genomic_DNA"/>
</dbReference>
<keyword evidence="1" id="KW-0812">Transmembrane</keyword>
<gene>
    <name evidence="3" type="ORF">ENQ20_05490</name>
</gene>
<feature type="chain" id="PRO_5027559039" description="Magnesium transporter MgtE intracellular domain-containing protein" evidence="2">
    <location>
        <begin position="30"/>
        <end position="623"/>
    </location>
</feature>
<comment type="caution">
    <text evidence="3">The sequence shown here is derived from an EMBL/GenBank/DDBJ whole genome shotgun (WGS) entry which is preliminary data.</text>
</comment>
<proteinExistence type="predicted"/>
<dbReference type="PROSITE" id="PS51318">
    <property type="entry name" value="TAT"/>
    <property type="match status" value="1"/>
</dbReference>